<name>A0A165W5W0_9AGAM</name>
<keyword evidence="2" id="KW-1185">Reference proteome</keyword>
<organism evidence="1 2">
    <name type="scientific">Neolentinus lepideus HHB14362 ss-1</name>
    <dbReference type="NCBI Taxonomy" id="1314782"/>
    <lineage>
        <taxon>Eukaryota</taxon>
        <taxon>Fungi</taxon>
        <taxon>Dikarya</taxon>
        <taxon>Basidiomycota</taxon>
        <taxon>Agaricomycotina</taxon>
        <taxon>Agaricomycetes</taxon>
        <taxon>Gloeophyllales</taxon>
        <taxon>Gloeophyllaceae</taxon>
        <taxon>Neolentinus</taxon>
    </lineage>
</organism>
<proteinExistence type="predicted"/>
<dbReference type="InParanoid" id="A0A165W5W0"/>
<accession>A0A165W5W0</accession>
<protein>
    <submittedName>
        <fullName evidence="1">Uncharacterized protein</fullName>
    </submittedName>
</protein>
<dbReference type="EMBL" id="KV425551">
    <property type="protein sequence ID" value="KZT30708.1"/>
    <property type="molecule type" value="Genomic_DNA"/>
</dbReference>
<gene>
    <name evidence="1" type="ORF">NEOLEDRAFT_30034</name>
</gene>
<reference evidence="1 2" key="1">
    <citation type="journal article" date="2016" name="Mol. Biol. Evol.">
        <title>Comparative Genomics of Early-Diverging Mushroom-Forming Fungi Provides Insights into the Origins of Lignocellulose Decay Capabilities.</title>
        <authorList>
            <person name="Nagy L.G."/>
            <person name="Riley R."/>
            <person name="Tritt A."/>
            <person name="Adam C."/>
            <person name="Daum C."/>
            <person name="Floudas D."/>
            <person name="Sun H."/>
            <person name="Yadav J.S."/>
            <person name="Pangilinan J."/>
            <person name="Larsson K.H."/>
            <person name="Matsuura K."/>
            <person name="Barry K."/>
            <person name="Labutti K."/>
            <person name="Kuo R."/>
            <person name="Ohm R.A."/>
            <person name="Bhattacharya S.S."/>
            <person name="Shirouzu T."/>
            <person name="Yoshinaga Y."/>
            <person name="Martin F.M."/>
            <person name="Grigoriev I.V."/>
            <person name="Hibbett D.S."/>
        </authorList>
    </citation>
    <scope>NUCLEOTIDE SEQUENCE [LARGE SCALE GENOMIC DNA]</scope>
    <source>
        <strain evidence="1 2">HHB14362 ss-1</strain>
    </source>
</reference>
<sequence>MARASNCGGFSHIWTWSLSDTSTRRLGKRRTLAPGFLLLHLGLRRHPVLWTLSSVFAAISRISRVTPLVRPVCPIRTSKDHPSICTSGLSILCIACCDSRDAYFSAGILLLRDIIYISRNYIRDAAVNHGDVSCPFSTGGRDHGRGNEAPRPIIIPRLSVVLVIRIDAARLAVRSSSSALILCIYAPASFVAPMSIIARNCAWDPGQ</sequence>
<evidence type="ECO:0000313" key="2">
    <source>
        <dbReference type="Proteomes" id="UP000076761"/>
    </source>
</evidence>
<dbReference type="AlphaFoldDB" id="A0A165W5W0"/>
<dbReference type="Proteomes" id="UP000076761">
    <property type="component" value="Unassembled WGS sequence"/>
</dbReference>
<evidence type="ECO:0000313" key="1">
    <source>
        <dbReference type="EMBL" id="KZT30708.1"/>
    </source>
</evidence>